<dbReference type="RefSeq" id="WP_280320346.1">
    <property type="nucleotide sequence ID" value="NZ_CP118605.1"/>
</dbReference>
<dbReference type="SUPFAM" id="SSF48208">
    <property type="entry name" value="Six-hairpin glycosidases"/>
    <property type="match status" value="1"/>
</dbReference>
<dbReference type="InterPro" id="IPR052169">
    <property type="entry name" value="CW_Biosynth-Accessory"/>
</dbReference>
<dbReference type="InterPro" id="IPR019079">
    <property type="entry name" value="Capsule_synth_CapA"/>
</dbReference>
<comment type="similarity">
    <text evidence="1">Belongs to the CapA family.</text>
</comment>
<dbReference type="SMART" id="SM00854">
    <property type="entry name" value="PGA_cap"/>
    <property type="match status" value="1"/>
</dbReference>
<keyword evidence="4" id="KW-1185">Reference proteome</keyword>
<sequence length="1091" mass="124236">MPTSSSSKSAAAPSFSSLLSRARPHVERELEKLLPPYTLFFSISDGKQRARVCHARGGDFASLWQSLASSVRKQLKNAQMPARWLRIDWVTHSQILTWRALQQRFEHTKRGYFRYGLALDEDWSLAFLEQELNGNAMLYGGNKIPHVVLNPHKFRAYADRRFGKNANLDFSDQALVTQLSTEGIYLDHQTPPQKLYGPGRNAGRRIIEELDEATSRHLINTSSRYLASQVLKNGRFEYGWHCCFDRPIGTYNTLRHASSIYAMTEAWEVTQDPELKQSIDRALAHLTKKLIQPARLPSGEQAAFLVEANNEIKLGGNAVCLLALVKYSELTGTTAYHTQLDQLAAGIQFMQDTETGKFAHVLRYPELSVKDEFRVIYYDGEATFGLMRLYGLTKNERWLNMVEKAFEYFIANNHWQAHDHWLSYCVNELTLYRPQARYYEFGIQNVNGYLDFVLERITTFPTLLELMMAAERMVTRLREQPEYSHLLAQLDLPKFYRALHTRAMYLLNGYYWPEYAMYFENPGKIIGSFYIRHHAFRVRIDDVEHYLSGFVAFRKYLLRGGLPETFSTALTDYPMAVKKRNRRATFAWGGDVNLGRRQHYRMEELGEEQVLGRLPALSSADLSVVNLECVVATTGEQGIDKGESAPYYYRARPEMLKLLCRAGIDAVTTANNHSGDYGCQALLEQGFWLNAIGIGHTGSGVNLEAALKPIIRAAGDLNIAIFSLDATQKHFAAGARQPGIAHLPIRSPQEWEALLRPRIAIARQRAHAVLVAVHWGDHRQQAPDQQQIDAGHSIIDAGADAVLGTGTHDLRGIEIYRHKPIIHDAGDLLFDAVRNDLKDSGIFRLELGQNGVEGVRYFPVGVGFGFSRQLTGDDAHRATERYRQRCLQLRSDLQLQEDGSGYLPLTPPRFSYFPIDPAPKTILKPELLNQFKRPPNPDWIAVEVPVDAQIEPQEFGPLHLLGIRYSPDLIEQRQLFFVETFWTLREEVTGNLRLDIRAVPIQQTTMPEWGKSMDHEPCDWQVPTSRWQPGVIYRDYYALRPPLFDQLRNIDLQLEIGIIGPETTIRPERIPGALIRVKIPSLMTTDLASPP</sequence>
<organism evidence="3 4">
    <name type="scientific">Microbulbifer bruguierae</name>
    <dbReference type="NCBI Taxonomy" id="3029061"/>
    <lineage>
        <taxon>Bacteria</taxon>
        <taxon>Pseudomonadati</taxon>
        <taxon>Pseudomonadota</taxon>
        <taxon>Gammaproteobacteria</taxon>
        <taxon>Cellvibrionales</taxon>
        <taxon>Microbulbiferaceae</taxon>
        <taxon>Microbulbifer</taxon>
    </lineage>
</organism>
<gene>
    <name evidence="3" type="ORF">PVT68_17455</name>
</gene>
<proteinExistence type="inferred from homology"/>
<protein>
    <submittedName>
        <fullName evidence="3">CapA family protein</fullName>
    </submittedName>
</protein>
<evidence type="ECO:0000256" key="1">
    <source>
        <dbReference type="ARBA" id="ARBA00005662"/>
    </source>
</evidence>
<dbReference type="InterPro" id="IPR008928">
    <property type="entry name" value="6-hairpin_glycosidase_sf"/>
</dbReference>
<dbReference type="InterPro" id="IPR012341">
    <property type="entry name" value="6hp_glycosidase-like_sf"/>
</dbReference>
<dbReference type="Proteomes" id="UP001236500">
    <property type="component" value="Chromosome"/>
</dbReference>
<dbReference type="PANTHER" id="PTHR33393">
    <property type="entry name" value="POLYGLUTAMINE SYNTHESIS ACCESSORY PROTEIN RV0574C-RELATED"/>
    <property type="match status" value="1"/>
</dbReference>
<evidence type="ECO:0000313" key="3">
    <source>
        <dbReference type="EMBL" id="WGL16535.1"/>
    </source>
</evidence>
<dbReference type="PANTHER" id="PTHR33393:SF13">
    <property type="entry name" value="PGA BIOSYNTHESIS PROTEIN CAPA"/>
    <property type="match status" value="1"/>
</dbReference>
<dbReference type="EMBL" id="CP118605">
    <property type="protein sequence ID" value="WGL16535.1"/>
    <property type="molecule type" value="Genomic_DNA"/>
</dbReference>
<feature type="domain" description="Capsule synthesis protein CapA" evidence="2">
    <location>
        <begin position="585"/>
        <end position="832"/>
    </location>
</feature>
<dbReference type="CDD" id="cd07381">
    <property type="entry name" value="MPP_CapA"/>
    <property type="match status" value="1"/>
</dbReference>
<dbReference type="SUPFAM" id="SSF56300">
    <property type="entry name" value="Metallo-dependent phosphatases"/>
    <property type="match status" value="1"/>
</dbReference>
<evidence type="ECO:0000259" key="2">
    <source>
        <dbReference type="SMART" id="SM00854"/>
    </source>
</evidence>
<dbReference type="InterPro" id="IPR029052">
    <property type="entry name" value="Metallo-depent_PP-like"/>
</dbReference>
<dbReference type="Pfam" id="PF09587">
    <property type="entry name" value="PGA_cap"/>
    <property type="match status" value="1"/>
</dbReference>
<reference evidence="3 4" key="1">
    <citation type="submission" date="2023-02" db="EMBL/GenBank/DDBJ databases">
        <title>Description and genomic characterization of Microbulbifer bruguierae sp. nov., isolated from the sediment of mangrove plant Bruguiera sexangula.</title>
        <authorList>
            <person name="Long M."/>
        </authorList>
    </citation>
    <scope>NUCLEOTIDE SEQUENCE [LARGE SCALE GENOMIC DNA]</scope>
    <source>
        <strain evidence="3 4">H12</strain>
    </source>
</reference>
<name>A0ABY8NDK5_9GAMM</name>
<accession>A0ABY8NDK5</accession>
<dbReference type="Gene3D" id="1.50.10.10">
    <property type="match status" value="1"/>
</dbReference>
<evidence type="ECO:0000313" key="4">
    <source>
        <dbReference type="Proteomes" id="UP001236500"/>
    </source>
</evidence>
<dbReference type="Gene3D" id="3.60.21.10">
    <property type="match status" value="1"/>
</dbReference>